<dbReference type="Gramene" id="GBG88840">
    <property type="protein sequence ID" value="GBG88840"/>
    <property type="gene ID" value="CBR_g48452"/>
</dbReference>
<dbReference type="AlphaFoldDB" id="A0A388M2N6"/>
<reference evidence="2 3" key="1">
    <citation type="journal article" date="2018" name="Cell">
        <title>The Chara Genome: Secondary Complexity and Implications for Plant Terrestrialization.</title>
        <authorList>
            <person name="Nishiyama T."/>
            <person name="Sakayama H."/>
            <person name="Vries J.D."/>
            <person name="Buschmann H."/>
            <person name="Saint-Marcoux D."/>
            <person name="Ullrich K.K."/>
            <person name="Haas F.B."/>
            <person name="Vanderstraeten L."/>
            <person name="Becker D."/>
            <person name="Lang D."/>
            <person name="Vosolsobe S."/>
            <person name="Rombauts S."/>
            <person name="Wilhelmsson P.K.I."/>
            <person name="Janitza P."/>
            <person name="Kern R."/>
            <person name="Heyl A."/>
            <person name="Rumpler F."/>
            <person name="Villalobos L.I.A.C."/>
            <person name="Clay J.M."/>
            <person name="Skokan R."/>
            <person name="Toyoda A."/>
            <person name="Suzuki Y."/>
            <person name="Kagoshima H."/>
            <person name="Schijlen E."/>
            <person name="Tajeshwar N."/>
            <person name="Catarino B."/>
            <person name="Hetherington A.J."/>
            <person name="Saltykova A."/>
            <person name="Bonnot C."/>
            <person name="Breuninger H."/>
            <person name="Symeonidi A."/>
            <person name="Radhakrishnan G.V."/>
            <person name="Van Nieuwerburgh F."/>
            <person name="Deforce D."/>
            <person name="Chang C."/>
            <person name="Karol K.G."/>
            <person name="Hedrich R."/>
            <person name="Ulvskov P."/>
            <person name="Glockner G."/>
            <person name="Delwiche C.F."/>
            <person name="Petrasek J."/>
            <person name="Van de Peer Y."/>
            <person name="Friml J."/>
            <person name="Beilby M."/>
            <person name="Dolan L."/>
            <person name="Kohara Y."/>
            <person name="Sugano S."/>
            <person name="Fujiyama A."/>
            <person name="Delaux P.-M."/>
            <person name="Quint M."/>
            <person name="TheiBen G."/>
            <person name="Hagemann M."/>
            <person name="Harholt J."/>
            <person name="Dunand C."/>
            <person name="Zachgo S."/>
            <person name="Langdale J."/>
            <person name="Maumus F."/>
            <person name="Straeten D.V.D."/>
            <person name="Gould S.B."/>
            <person name="Rensing S.A."/>
        </authorList>
    </citation>
    <scope>NUCLEOTIDE SEQUENCE [LARGE SCALE GENOMIC DNA]</scope>
    <source>
        <strain evidence="2 3">S276</strain>
    </source>
</reference>
<proteinExistence type="predicted"/>
<accession>A0A388M2N6</accession>
<feature type="compositionally biased region" description="Acidic residues" evidence="1">
    <location>
        <begin position="146"/>
        <end position="164"/>
    </location>
</feature>
<evidence type="ECO:0000313" key="2">
    <source>
        <dbReference type="EMBL" id="GBG88840.1"/>
    </source>
</evidence>
<feature type="region of interest" description="Disordered" evidence="1">
    <location>
        <begin position="141"/>
        <end position="180"/>
    </location>
</feature>
<organism evidence="2 3">
    <name type="scientific">Chara braunii</name>
    <name type="common">Braun's stonewort</name>
    <dbReference type="NCBI Taxonomy" id="69332"/>
    <lineage>
        <taxon>Eukaryota</taxon>
        <taxon>Viridiplantae</taxon>
        <taxon>Streptophyta</taxon>
        <taxon>Charophyceae</taxon>
        <taxon>Charales</taxon>
        <taxon>Characeae</taxon>
        <taxon>Chara</taxon>
    </lineage>
</organism>
<evidence type="ECO:0000256" key="1">
    <source>
        <dbReference type="SAM" id="MobiDB-lite"/>
    </source>
</evidence>
<comment type="caution">
    <text evidence="2">The sequence shown here is derived from an EMBL/GenBank/DDBJ whole genome shotgun (WGS) entry which is preliminary data.</text>
</comment>
<sequence length="283" mass="29564">MPSRFEIQNLNDVAGVRAVHRVAAAAGGGHGKRTSFHCASGVRRGTVGAAFFRVRKLSEEKTPLRQSDDGEDAIASRRGSGRHRDSHQGEYSIAAVVGVGGEYPIAARLGAMDGGDIEVSGKLSTAERTAVAAAVTSVGVSPLSLSDEEDDGENESADPCEEEEGHAMHSGGRVGHRRHLRRRRSGMLRVGLQRSSQRNAVVVDEKKDGQDVAGSAAMRRHDGGLLLGQVAHVATCLLGDCGSSVAIPAAACDILQGAAAARSDRHVRVVSMGVGGDVQEQHV</sequence>
<gene>
    <name evidence="2" type="ORF">CBR_g48452</name>
</gene>
<dbReference type="Proteomes" id="UP000265515">
    <property type="component" value="Unassembled WGS sequence"/>
</dbReference>
<dbReference type="EMBL" id="BFEA01000698">
    <property type="protein sequence ID" value="GBG88840.1"/>
    <property type="molecule type" value="Genomic_DNA"/>
</dbReference>
<protein>
    <submittedName>
        <fullName evidence="2">Uncharacterized protein</fullName>
    </submittedName>
</protein>
<keyword evidence="3" id="KW-1185">Reference proteome</keyword>
<evidence type="ECO:0000313" key="3">
    <source>
        <dbReference type="Proteomes" id="UP000265515"/>
    </source>
</evidence>
<feature type="region of interest" description="Disordered" evidence="1">
    <location>
        <begin position="61"/>
        <end position="88"/>
    </location>
</feature>
<name>A0A388M2N6_CHABU</name>